<dbReference type="Gene3D" id="2.40.320.10">
    <property type="entry name" value="Hypothetical Protein Pfu-838710-001"/>
    <property type="match status" value="1"/>
</dbReference>
<sequence>MIERERKYIFTNYFLFLNLKRKAIKKIKIIQFYNDKNERYRLNLNEDIWIYNQKKYISDEKRFEKENIINNDKINDLKLSNSKCVAKYRYILNEDPEIVLDEIKNIDNILNYKKNLKYILEIEEKNIYIKDLDDYLKNYLMDDYNYLKDVTNLKEFSNINFASNFDIDYINLIKKFKEE</sequence>
<gene>
    <name evidence="1" type="ORF">C7380_12711</name>
</gene>
<dbReference type="EMBL" id="QGGI01000027">
    <property type="protein sequence ID" value="PWJ87006.1"/>
    <property type="molecule type" value="Genomic_DNA"/>
</dbReference>
<comment type="caution">
    <text evidence="1">The sequence shown here is derived from an EMBL/GenBank/DDBJ whole genome shotgun (WGS) entry which is preliminary data.</text>
</comment>
<name>A0AA45C4Q3_9BACT</name>
<keyword evidence="2" id="KW-1185">Reference proteome</keyword>
<protein>
    <submittedName>
        <fullName evidence="1">Uncharacterized protein</fullName>
    </submittedName>
</protein>
<dbReference type="RefSeq" id="WP_109606458.1">
    <property type="nucleotide sequence ID" value="NZ_JAMHJO010000006.1"/>
</dbReference>
<dbReference type="Proteomes" id="UP000245921">
    <property type="component" value="Unassembled WGS sequence"/>
</dbReference>
<dbReference type="AlphaFoldDB" id="A0AA45C4Q3"/>
<evidence type="ECO:0000313" key="1">
    <source>
        <dbReference type="EMBL" id="PWJ87006.1"/>
    </source>
</evidence>
<proteinExistence type="predicted"/>
<evidence type="ECO:0000313" key="2">
    <source>
        <dbReference type="Proteomes" id="UP000245921"/>
    </source>
</evidence>
<organism evidence="1 2">
    <name type="scientific">Oceanotoga teriensis</name>
    <dbReference type="NCBI Taxonomy" id="515440"/>
    <lineage>
        <taxon>Bacteria</taxon>
        <taxon>Thermotogati</taxon>
        <taxon>Thermotogota</taxon>
        <taxon>Thermotogae</taxon>
        <taxon>Petrotogales</taxon>
        <taxon>Petrotogaceae</taxon>
        <taxon>Oceanotoga</taxon>
    </lineage>
</organism>
<reference evidence="1 2" key="1">
    <citation type="submission" date="2018-05" db="EMBL/GenBank/DDBJ databases">
        <title>Genomic Encyclopedia of Type Strains, Phase IV (KMG-IV): sequencing the most valuable type-strain genomes for metagenomic binning, comparative biology and taxonomic classification.</title>
        <authorList>
            <person name="Goeker M."/>
        </authorList>
    </citation>
    <scope>NUCLEOTIDE SEQUENCE [LARGE SCALE GENOMIC DNA]</scope>
    <source>
        <strain evidence="1 2">DSM 24906</strain>
    </source>
</reference>
<accession>A0AA45C4Q3</accession>